<protein>
    <submittedName>
        <fullName evidence="2">Uncharacterized protein</fullName>
    </submittedName>
</protein>
<evidence type="ECO:0000313" key="2">
    <source>
        <dbReference type="EMBL" id="CAI2374989.1"/>
    </source>
</evidence>
<dbReference type="EMBL" id="CAMPGE010016434">
    <property type="protein sequence ID" value="CAI2374989.1"/>
    <property type="molecule type" value="Genomic_DNA"/>
</dbReference>
<sequence>MKNQKLVFNPYKNTPNCLKPALKRSHSVSCRNIREYSKSQKVLRFNLPYEDSEDDFSTKTSETSYEKGYRRSMKKAIHRTNSSVKRYISSRRSYLGSLKLLSRSNQVPKHYNHIKKLKKQAGCAETNRSLGILDTQKSDQKRECRVQSSNKEIRIDLSIPAIRYIDSDKSKQENQVSSKKKSTSVRNLTQTALSSDLEKQEEDKMRARPKKLAVKQITVIPHGKLLKNRMFASDKKVSKMKQFRIGCRQIKIARRFDTKLEAQSGEKTRNVEYQDPAFSQGRPQSYYKKFKSSFKKKKVSCLQALKYNLLFI</sequence>
<keyword evidence="3" id="KW-1185">Reference proteome</keyword>
<organism evidence="2 3">
    <name type="scientific">Euplotes crassus</name>
    <dbReference type="NCBI Taxonomy" id="5936"/>
    <lineage>
        <taxon>Eukaryota</taxon>
        <taxon>Sar</taxon>
        <taxon>Alveolata</taxon>
        <taxon>Ciliophora</taxon>
        <taxon>Intramacronucleata</taxon>
        <taxon>Spirotrichea</taxon>
        <taxon>Hypotrichia</taxon>
        <taxon>Euplotida</taxon>
        <taxon>Euplotidae</taxon>
        <taxon>Moneuplotes</taxon>
    </lineage>
</organism>
<proteinExistence type="predicted"/>
<feature type="compositionally biased region" description="Polar residues" evidence="1">
    <location>
        <begin position="184"/>
        <end position="194"/>
    </location>
</feature>
<feature type="region of interest" description="Disordered" evidence="1">
    <location>
        <begin position="168"/>
        <end position="208"/>
    </location>
</feature>
<dbReference type="Proteomes" id="UP001295684">
    <property type="component" value="Unassembled WGS sequence"/>
</dbReference>
<dbReference type="AlphaFoldDB" id="A0AAD2CYW1"/>
<reference evidence="2" key="1">
    <citation type="submission" date="2023-07" db="EMBL/GenBank/DDBJ databases">
        <authorList>
            <consortium name="AG Swart"/>
            <person name="Singh M."/>
            <person name="Singh A."/>
            <person name="Seah K."/>
            <person name="Emmerich C."/>
        </authorList>
    </citation>
    <scope>NUCLEOTIDE SEQUENCE</scope>
    <source>
        <strain evidence="2">DP1</strain>
    </source>
</reference>
<name>A0AAD2CYW1_EUPCR</name>
<evidence type="ECO:0000313" key="3">
    <source>
        <dbReference type="Proteomes" id="UP001295684"/>
    </source>
</evidence>
<comment type="caution">
    <text evidence="2">The sequence shown here is derived from an EMBL/GenBank/DDBJ whole genome shotgun (WGS) entry which is preliminary data.</text>
</comment>
<accession>A0AAD2CYW1</accession>
<gene>
    <name evidence="2" type="ORF">ECRASSUSDP1_LOCUS16348</name>
</gene>
<feature type="compositionally biased region" description="Basic and acidic residues" evidence="1">
    <location>
        <begin position="196"/>
        <end position="206"/>
    </location>
</feature>
<evidence type="ECO:0000256" key="1">
    <source>
        <dbReference type="SAM" id="MobiDB-lite"/>
    </source>
</evidence>